<evidence type="ECO:0000259" key="21">
    <source>
        <dbReference type="PROSITE" id="PS51383"/>
    </source>
</evidence>
<dbReference type="STRING" id="1447782.SAMN05444417_2244"/>
<comment type="similarity">
    <text evidence="4 19">In the C-terminal section; belongs to the NnrD/CARKD family.</text>
</comment>
<dbReference type="CDD" id="cd01171">
    <property type="entry name" value="YXKO-related"/>
    <property type="match status" value="1"/>
</dbReference>
<keyword evidence="9 18" id="KW-0630">Potassium</keyword>
<feature type="binding site" evidence="17">
    <location>
        <position position="484"/>
    </location>
    <ligand>
        <name>AMP</name>
        <dbReference type="ChEBI" id="CHEBI:456215"/>
    </ligand>
</feature>
<evidence type="ECO:0000256" key="2">
    <source>
        <dbReference type="ARBA" id="ARBA00000909"/>
    </source>
</evidence>
<dbReference type="PANTHER" id="PTHR12592">
    <property type="entry name" value="ATP-DEPENDENT (S)-NAD(P)H-HYDRATE DEHYDRATASE FAMILY MEMBER"/>
    <property type="match status" value="1"/>
</dbReference>
<feature type="binding site" evidence="17">
    <location>
        <position position="356"/>
    </location>
    <ligand>
        <name>(6S)-NADPHX</name>
        <dbReference type="ChEBI" id="CHEBI:64076"/>
    </ligand>
</feature>
<evidence type="ECO:0000256" key="17">
    <source>
        <dbReference type="HAMAP-Rule" id="MF_01965"/>
    </source>
</evidence>
<comment type="caution">
    <text evidence="18">Lacks conserved residue(s) required for the propagation of feature annotation.</text>
</comment>
<dbReference type="Gene3D" id="3.40.1190.20">
    <property type="match status" value="1"/>
</dbReference>
<dbReference type="PROSITE" id="PS51383">
    <property type="entry name" value="YJEF_C_3"/>
    <property type="match status" value="1"/>
</dbReference>
<dbReference type="GO" id="GO:0005524">
    <property type="term" value="F:ATP binding"/>
    <property type="evidence" value="ECO:0007669"/>
    <property type="project" value="UniProtKB-UniRule"/>
</dbReference>
<gene>
    <name evidence="17" type="primary">nnrD</name>
    <name evidence="18" type="synonym">nnrE</name>
    <name evidence="23" type="ORF">SAMN05444417_2244</name>
</gene>
<keyword evidence="23" id="KW-0808">Transferase</keyword>
<dbReference type="GO" id="GO:0052855">
    <property type="term" value="F:ADP-dependent NAD(P)H-hydrate dehydratase activity"/>
    <property type="evidence" value="ECO:0007669"/>
    <property type="project" value="UniProtKB-UniRule"/>
</dbReference>
<evidence type="ECO:0000256" key="19">
    <source>
        <dbReference type="PIRNR" id="PIRNR017184"/>
    </source>
</evidence>
<comment type="similarity">
    <text evidence="17">Belongs to the NnrD/CARKD family.</text>
</comment>
<feature type="binding site" evidence="18">
    <location>
        <position position="63"/>
    </location>
    <ligand>
        <name>K(+)</name>
        <dbReference type="ChEBI" id="CHEBI:29103"/>
    </ligand>
</feature>
<keyword evidence="7 17" id="KW-0067">ATP-binding</keyword>
<evidence type="ECO:0000256" key="5">
    <source>
        <dbReference type="ARBA" id="ARBA00022723"/>
    </source>
</evidence>
<dbReference type="GO" id="GO:0046872">
    <property type="term" value="F:metal ion binding"/>
    <property type="evidence" value="ECO:0007669"/>
    <property type="project" value="UniProtKB-UniRule"/>
</dbReference>
<dbReference type="HAMAP" id="MF_01966">
    <property type="entry name" value="NADHX_epimerase"/>
    <property type="match status" value="1"/>
</dbReference>
<comment type="similarity">
    <text evidence="3 19">In the N-terminal section; belongs to the NnrE/AIBP family.</text>
</comment>
<dbReference type="EMBL" id="FQYO01000003">
    <property type="protein sequence ID" value="SHI90418.1"/>
    <property type="molecule type" value="Genomic_DNA"/>
</dbReference>
<dbReference type="NCBIfam" id="TIGR00196">
    <property type="entry name" value="yjeF_cterm"/>
    <property type="match status" value="1"/>
</dbReference>
<evidence type="ECO:0000259" key="22">
    <source>
        <dbReference type="PROSITE" id="PS51385"/>
    </source>
</evidence>
<evidence type="ECO:0000256" key="18">
    <source>
        <dbReference type="HAMAP-Rule" id="MF_01966"/>
    </source>
</evidence>
<feature type="binding site" evidence="17">
    <location>
        <position position="485"/>
    </location>
    <ligand>
        <name>(6S)-NADPHX</name>
        <dbReference type="ChEBI" id="CHEBI:64076"/>
    </ligand>
</feature>
<evidence type="ECO:0000256" key="14">
    <source>
        <dbReference type="ARBA" id="ARBA00025153"/>
    </source>
</evidence>
<evidence type="ECO:0000313" key="23">
    <source>
        <dbReference type="EMBL" id="SHI90418.1"/>
    </source>
</evidence>
<feature type="binding site" evidence="17">
    <location>
        <position position="293"/>
    </location>
    <ligand>
        <name>(6S)-NADPHX</name>
        <dbReference type="ChEBI" id="CHEBI:64076"/>
    </ligand>
</feature>
<feature type="binding site" evidence="18">
    <location>
        <position position="167"/>
    </location>
    <ligand>
        <name>(6S)-NADPHX</name>
        <dbReference type="ChEBI" id="CHEBI:64076"/>
    </ligand>
</feature>
<dbReference type="InterPro" id="IPR036652">
    <property type="entry name" value="YjeF_N_dom_sf"/>
</dbReference>
<dbReference type="EC" id="5.1.99.6" evidence="19"/>
<comment type="cofactor">
    <cofactor evidence="18 19">
        <name>K(+)</name>
        <dbReference type="ChEBI" id="CHEBI:29103"/>
    </cofactor>
    <text evidence="18 19">Binds 1 potassium ion per subunit.</text>
</comment>
<dbReference type="NCBIfam" id="TIGR00197">
    <property type="entry name" value="yjeF_nterm"/>
    <property type="match status" value="1"/>
</dbReference>
<comment type="cofactor">
    <cofactor evidence="17">
        <name>Mg(2+)</name>
        <dbReference type="ChEBI" id="CHEBI:18420"/>
    </cofactor>
</comment>
<comment type="catalytic activity">
    <reaction evidence="2 18 19">
        <text>(6R)-NADPHX = (6S)-NADPHX</text>
        <dbReference type="Rhea" id="RHEA:32227"/>
        <dbReference type="ChEBI" id="CHEBI:64076"/>
        <dbReference type="ChEBI" id="CHEBI:64077"/>
        <dbReference type="EC" id="5.1.99.6"/>
    </reaction>
</comment>
<dbReference type="GO" id="GO:0046496">
    <property type="term" value="P:nicotinamide nucleotide metabolic process"/>
    <property type="evidence" value="ECO:0007669"/>
    <property type="project" value="UniProtKB-UniRule"/>
</dbReference>
<keyword evidence="12 17" id="KW-0456">Lyase</keyword>
<evidence type="ECO:0000256" key="16">
    <source>
        <dbReference type="ARBA" id="ARBA00049209"/>
    </source>
</evidence>
<evidence type="ECO:0000256" key="3">
    <source>
        <dbReference type="ARBA" id="ARBA00006001"/>
    </source>
</evidence>
<feature type="region of interest" description="Disordered" evidence="20">
    <location>
        <begin position="250"/>
        <end position="274"/>
    </location>
</feature>
<reference evidence="23 24" key="1">
    <citation type="submission" date="2016-11" db="EMBL/GenBank/DDBJ databases">
        <authorList>
            <person name="Jaros S."/>
            <person name="Januszkiewicz K."/>
            <person name="Wedrychowicz H."/>
        </authorList>
    </citation>
    <scope>NUCLEOTIDE SEQUENCE [LARGE SCALE GENOMIC DNA]</scope>
    <source>
        <strain evidence="23 24">DSM 100565</strain>
    </source>
</reference>
<evidence type="ECO:0000256" key="15">
    <source>
        <dbReference type="ARBA" id="ARBA00048238"/>
    </source>
</evidence>
<dbReference type="InterPro" id="IPR030677">
    <property type="entry name" value="Nnr"/>
</dbReference>
<comment type="catalytic activity">
    <reaction evidence="15 17 19">
        <text>(6S)-NADHX + ADP = AMP + phosphate + NADH + H(+)</text>
        <dbReference type="Rhea" id="RHEA:32223"/>
        <dbReference type="ChEBI" id="CHEBI:15378"/>
        <dbReference type="ChEBI" id="CHEBI:43474"/>
        <dbReference type="ChEBI" id="CHEBI:57945"/>
        <dbReference type="ChEBI" id="CHEBI:64074"/>
        <dbReference type="ChEBI" id="CHEBI:456215"/>
        <dbReference type="ChEBI" id="CHEBI:456216"/>
        <dbReference type="EC" id="4.2.1.136"/>
    </reaction>
</comment>
<dbReference type="Proteomes" id="UP000184292">
    <property type="component" value="Unassembled WGS sequence"/>
</dbReference>
<name>A0A1M6EY82_9RHOB</name>
<feature type="binding site" evidence="17">
    <location>
        <begin position="451"/>
        <end position="455"/>
    </location>
    <ligand>
        <name>AMP</name>
        <dbReference type="ChEBI" id="CHEBI:456215"/>
    </ligand>
</feature>
<keyword evidence="13" id="KW-0511">Multifunctional enzyme</keyword>
<dbReference type="PANTHER" id="PTHR12592:SF0">
    <property type="entry name" value="ATP-DEPENDENT (S)-NAD(P)H-HYDRATE DEHYDRATASE"/>
    <property type="match status" value="1"/>
</dbReference>
<dbReference type="SUPFAM" id="SSF64153">
    <property type="entry name" value="YjeF N-terminal domain-like"/>
    <property type="match status" value="1"/>
</dbReference>
<dbReference type="Pfam" id="PF01256">
    <property type="entry name" value="Carb_kinase"/>
    <property type="match status" value="1"/>
</dbReference>
<keyword evidence="23" id="KW-0418">Kinase</keyword>
<dbReference type="Gene3D" id="3.40.50.10260">
    <property type="entry name" value="YjeF N-terminal domain"/>
    <property type="match status" value="1"/>
</dbReference>
<dbReference type="HAMAP" id="MF_01965">
    <property type="entry name" value="NADHX_dehydratase"/>
    <property type="match status" value="1"/>
</dbReference>
<evidence type="ECO:0000256" key="7">
    <source>
        <dbReference type="ARBA" id="ARBA00022840"/>
    </source>
</evidence>
<feature type="domain" description="YjeF C-terminal" evidence="21">
    <location>
        <begin position="258"/>
        <end position="539"/>
    </location>
</feature>
<proteinExistence type="inferred from homology"/>
<organism evidence="23 24">
    <name type="scientific">Wenxinia saemankumensis</name>
    <dbReference type="NCBI Taxonomy" id="1447782"/>
    <lineage>
        <taxon>Bacteria</taxon>
        <taxon>Pseudomonadati</taxon>
        <taxon>Pseudomonadota</taxon>
        <taxon>Alphaproteobacteria</taxon>
        <taxon>Rhodobacterales</taxon>
        <taxon>Roseobacteraceae</taxon>
        <taxon>Wenxinia</taxon>
    </lineage>
</organism>
<evidence type="ECO:0000256" key="9">
    <source>
        <dbReference type="ARBA" id="ARBA00022958"/>
    </source>
</evidence>
<feature type="binding site" evidence="18">
    <location>
        <begin position="62"/>
        <end position="66"/>
    </location>
    <ligand>
        <name>(6S)-NADPHX</name>
        <dbReference type="ChEBI" id="CHEBI:64076"/>
    </ligand>
</feature>
<evidence type="ECO:0000256" key="6">
    <source>
        <dbReference type="ARBA" id="ARBA00022741"/>
    </source>
</evidence>
<dbReference type="GO" id="GO:0052856">
    <property type="term" value="F:NAD(P)HX epimerase activity"/>
    <property type="evidence" value="ECO:0007669"/>
    <property type="project" value="UniProtKB-UniRule"/>
</dbReference>
<feature type="binding site" evidence="17">
    <location>
        <position position="406"/>
    </location>
    <ligand>
        <name>(6S)-NADPHX</name>
        <dbReference type="ChEBI" id="CHEBI:64076"/>
    </ligand>
</feature>
<evidence type="ECO:0000256" key="20">
    <source>
        <dbReference type="SAM" id="MobiDB-lite"/>
    </source>
</evidence>
<comment type="subunit">
    <text evidence="17">Homotetramer.</text>
</comment>
<evidence type="ECO:0000256" key="13">
    <source>
        <dbReference type="ARBA" id="ARBA00023268"/>
    </source>
</evidence>
<keyword evidence="10 17" id="KW-0520">NAD</keyword>
<evidence type="ECO:0000256" key="12">
    <source>
        <dbReference type="ARBA" id="ARBA00023239"/>
    </source>
</evidence>
<feature type="binding site" evidence="18">
    <location>
        <position position="123"/>
    </location>
    <ligand>
        <name>K(+)</name>
        <dbReference type="ChEBI" id="CHEBI:29103"/>
    </ligand>
</feature>
<comment type="function">
    <text evidence="17">Catalyzes the dehydration of the S-form of NAD(P)HX at the expense of ADP, which is converted to AMP. Together with NAD(P)HX epimerase, which catalyzes the epimerization of the S- and R-forms, the enzyme allows the repair of both epimers of NAD(P)HX, a damaged form of NAD(P)H that is a result of enzymatic or heat-dependent hydration.</text>
</comment>
<comment type="function">
    <text evidence="14 19">Bifunctional enzyme that catalyzes the epimerization of the S- and R-forms of NAD(P)HX and the dehydration of the S-form of NAD(P)HX at the expense of ADP, which is converted to AMP. This allows the repair of both epimers of NAD(P)HX, a damaged form of NAD(P)H that is a result of enzymatic or heat-dependent hydration.</text>
</comment>
<comment type="similarity">
    <text evidence="18">Belongs to the NnrE/AIBP family.</text>
</comment>
<dbReference type="EC" id="4.2.1.136" evidence="19"/>
<dbReference type="RefSeq" id="WP_073329993.1">
    <property type="nucleotide sequence ID" value="NZ_FQYO01000003.1"/>
</dbReference>
<evidence type="ECO:0000256" key="8">
    <source>
        <dbReference type="ARBA" id="ARBA00022857"/>
    </source>
</evidence>
<dbReference type="SUPFAM" id="SSF53613">
    <property type="entry name" value="Ribokinase-like"/>
    <property type="match status" value="1"/>
</dbReference>
<evidence type="ECO:0000256" key="11">
    <source>
        <dbReference type="ARBA" id="ARBA00023235"/>
    </source>
</evidence>
<evidence type="ECO:0000256" key="4">
    <source>
        <dbReference type="ARBA" id="ARBA00009524"/>
    </source>
</evidence>
<comment type="catalytic activity">
    <reaction evidence="1 18 19">
        <text>(6R)-NADHX = (6S)-NADHX</text>
        <dbReference type="Rhea" id="RHEA:32215"/>
        <dbReference type="ChEBI" id="CHEBI:64074"/>
        <dbReference type="ChEBI" id="CHEBI:64075"/>
        <dbReference type="EC" id="5.1.99.6"/>
    </reaction>
</comment>
<keyword evidence="5 18" id="KW-0479">Metal-binding</keyword>
<comment type="catalytic activity">
    <reaction evidence="16 17 19">
        <text>(6S)-NADPHX + ADP = AMP + phosphate + NADPH + H(+)</text>
        <dbReference type="Rhea" id="RHEA:32235"/>
        <dbReference type="ChEBI" id="CHEBI:15378"/>
        <dbReference type="ChEBI" id="CHEBI:43474"/>
        <dbReference type="ChEBI" id="CHEBI:57783"/>
        <dbReference type="ChEBI" id="CHEBI:64076"/>
        <dbReference type="ChEBI" id="CHEBI:456215"/>
        <dbReference type="ChEBI" id="CHEBI:456216"/>
        <dbReference type="EC" id="4.2.1.136"/>
    </reaction>
</comment>
<dbReference type="PROSITE" id="PS51385">
    <property type="entry name" value="YJEF_N"/>
    <property type="match status" value="1"/>
</dbReference>
<dbReference type="InterPro" id="IPR029056">
    <property type="entry name" value="Ribokinase-like"/>
</dbReference>
<feature type="binding site" evidence="18">
    <location>
        <position position="170"/>
    </location>
    <ligand>
        <name>K(+)</name>
        <dbReference type="ChEBI" id="CHEBI:29103"/>
    </ligand>
</feature>
<evidence type="ECO:0000256" key="1">
    <source>
        <dbReference type="ARBA" id="ARBA00000013"/>
    </source>
</evidence>
<dbReference type="GO" id="GO:0016301">
    <property type="term" value="F:kinase activity"/>
    <property type="evidence" value="ECO:0007669"/>
    <property type="project" value="UniProtKB-KW"/>
</dbReference>
<dbReference type="InterPro" id="IPR017953">
    <property type="entry name" value="Carbohydrate_kinase_pred_CS"/>
</dbReference>
<keyword evidence="24" id="KW-1185">Reference proteome</keyword>
<evidence type="ECO:0000256" key="10">
    <source>
        <dbReference type="ARBA" id="ARBA00023027"/>
    </source>
</evidence>
<dbReference type="PROSITE" id="PS01050">
    <property type="entry name" value="YJEF_C_2"/>
    <property type="match status" value="1"/>
</dbReference>
<dbReference type="PIRSF" id="PIRSF017184">
    <property type="entry name" value="Nnr"/>
    <property type="match status" value="1"/>
</dbReference>
<feature type="binding site" evidence="18">
    <location>
        <begin position="127"/>
        <end position="133"/>
    </location>
    <ligand>
        <name>(6S)-NADPHX</name>
        <dbReference type="ChEBI" id="CHEBI:64076"/>
    </ligand>
</feature>
<dbReference type="InterPro" id="IPR000631">
    <property type="entry name" value="CARKD"/>
</dbReference>
<keyword evidence="8 17" id="KW-0521">NADP</keyword>
<dbReference type="GO" id="GO:0110051">
    <property type="term" value="P:metabolite repair"/>
    <property type="evidence" value="ECO:0007669"/>
    <property type="project" value="TreeGrafter"/>
</dbReference>
<protein>
    <recommendedName>
        <fullName evidence="19">Bifunctional NAD(P)H-hydrate repair enzyme</fullName>
    </recommendedName>
    <alternativeName>
        <fullName evidence="19">Nicotinamide nucleotide repair protein</fullName>
    </alternativeName>
    <domain>
        <recommendedName>
            <fullName evidence="19">ADP-dependent (S)-NAD(P)H-hydrate dehydratase</fullName>
            <ecNumber evidence="19">4.2.1.136</ecNumber>
        </recommendedName>
        <alternativeName>
            <fullName evidence="19">ADP-dependent NAD(P)HX dehydratase</fullName>
        </alternativeName>
    </domain>
    <domain>
        <recommendedName>
            <fullName evidence="19">NAD(P)H-hydrate epimerase</fullName>
            <ecNumber evidence="19">5.1.99.6</ecNumber>
        </recommendedName>
    </domain>
</protein>
<dbReference type="AlphaFoldDB" id="A0A1M6EY82"/>
<evidence type="ECO:0000313" key="24">
    <source>
        <dbReference type="Proteomes" id="UP000184292"/>
    </source>
</evidence>
<dbReference type="InterPro" id="IPR004443">
    <property type="entry name" value="YjeF_N_dom"/>
</dbReference>
<keyword evidence="11 18" id="KW-0413">Isomerase</keyword>
<accession>A0A1M6EY82</accession>
<feature type="domain" description="YjeF N-terminal" evidence="22">
    <location>
        <begin position="10"/>
        <end position="239"/>
    </location>
</feature>
<keyword evidence="6 17" id="KW-0547">Nucleotide-binding</keyword>
<comment type="function">
    <text evidence="18">Catalyzes the epimerization of the S- and R-forms of NAD(P)HX, a damaged form of NAD(P)H that is a result of enzymatic or heat-dependent hydration. This is a prerequisite for the S-specific NAD(P)H-hydrate dehydratase to allow the repair of both epimers of NAD(P)HX.</text>
</comment>
<dbReference type="Pfam" id="PF03853">
    <property type="entry name" value="YjeF_N"/>
    <property type="match status" value="1"/>
</dbReference>
<sequence length="541" mass="54847">MIEILTAEQMRAAEQAAMERGAATGSALMERAGQGVVDAVLAEWPDLAVGSRRARVLCGPGNNGGDGFVVARLLRERGWAVELDFHGTPGGQGPDAAAARAAWERTGPADPAGDPEKLDLVVDALFGTGLTRGVVLDPGLAGIFRRLMAETFWATGSQQRPYVVAVDIPSGLDADSGRVLAPLPEDLARIPGGADAADVGAHLTVTFHRPKPGHVLAEGPARCGRLAVVDLGLAEAPAVDRAGPVRLVDRPAARPAAGRPGLSKARPGPGAADHKYSHGSVLVLSGGVGRGGAARMTARAALRIGAGAVTLLCPPAALIENAAQLDAIMLRPVKDPGQLADLLAEGRDPALCLGPGLGTGAREVGLVAAALDGGGPAVLDADALTLLARDADLFARLHAGCVLTPHAGEFARLFPDLADRIEGAATRGPAASKVDIVRAAARRAGCTLLLKGPDTVIADPDGTCAVNLAAYDRAAPWLATAGAGDVLAGFVAGLLARGFAPREAAEVGAWLHVECARAHGPGLIAEELPEALPGVLRALGA</sequence>